<dbReference type="ESTHER" id="talem-a0a0f4yyh9">
    <property type="family name" value="Fungal_carboxylesterase_lipase"/>
</dbReference>
<dbReference type="Gene3D" id="3.40.50.1820">
    <property type="entry name" value="alpha/beta hydrolase"/>
    <property type="match status" value="1"/>
</dbReference>
<dbReference type="InterPro" id="IPR029058">
    <property type="entry name" value="AB_hydrolase_fold"/>
</dbReference>
<accession>A0A0F4YYH9</accession>
<dbReference type="InterPro" id="IPR002018">
    <property type="entry name" value="CarbesteraseB"/>
</dbReference>
<evidence type="ECO:0000259" key="6">
    <source>
        <dbReference type="Pfam" id="PF01636"/>
    </source>
</evidence>
<sequence length="1069" mass="117967">MRFLLHVEALAVPLLLGIVSASPSRLVQRNASSLTNGKTSLTLLTTATPSNEIVVASGGNEYVGFRNKKSFRFLGIPYADPPKRFEYTNLYSPKSQTIKATAYGSQCAQVGGGSEDCLFLNIQTPYIPTAGSTKDLRPVLFWIHGGGFTGGTGADPLTDGGDLASREDIVVVTINYRLSTLGFLAIPGTDIRGNYGIADQILALEWTINNIAQFGGDLHQITIIGESAGAGSVRVLLGSPQALGKFQGAVSMSNLGGGVDLGLTGDYATTYSSYLTIEGSYAVAGQQIFSEAGCNQTSLSEQIACLKEVPALTLVGLRTVARYVVQDGHYVNTEELDVVNRNGSTANVPVIFGNVANDGASFSTYPKTPVTSELEGTKSGVFKTAYYYQMDRTSGGYDPNNLGGLPVTPGYPNGNPNLPYFRLHGSDLPWVFGNLSTLRDAQDLYSIQLTSAYFAEFVKSGQPNPPAAYLQVRGYQTTLEGIQKVGPWKPVGGPTGPIQLMDYSSREAPFQDLEQFFGNINKLEIQNGQRAKGSHPKTPALRARLLHVPSGADDSLFNYTSGRWLYDEQRQLARRHVRFDADALQQIAARRLNNNTRCLEITKLPEDIKPHLRNVLDIPVPKVIGWSDPFSSQQQNPVGAEYILIERIQGRQLSEVWPSMSEAQRFGLVKSLVQIEAKLVNANIGAYGSLYYRDDCPDGWDVADPALSLSSNNWMKGALAKFVLGPITERSFWADERRDLECDRGPCTFDPGTWKTSPVTLRRRRTDWILAFAGRTAEDYITTVVNWEIACIRANATGKDGDSSLLAGTVSATPEKHIRLLEQFLTVLPHILPPEEINYPVLLHHDLHADNIFVDEADPTKISDIIDWQAVYAAPLFLQARFPSLVDCDDPYPWGAVQPELPEDFDTLSPAEKEAAKEELDRVRLKKFYEIASRKFNPAIFRAMDAMRNDDDPTAFIFHIIGQSSSDGPVPLRELLIQIYEKWDGITEKTGSRAPCPISFTEEEIKQARQQAQAWADVYNEFDRLRTEIVGKDGWVSHEDYEDALRRFNSHKETLEKLGKQLSEVARLM</sequence>
<evidence type="ECO:0000256" key="2">
    <source>
        <dbReference type="ARBA" id="ARBA00022801"/>
    </source>
</evidence>
<comment type="caution">
    <text evidence="7">The sequence shown here is derived from an EMBL/GenBank/DDBJ whole genome shotgun (WGS) entry which is preliminary data.</text>
</comment>
<reference evidence="7 8" key="1">
    <citation type="submission" date="2015-04" db="EMBL/GenBank/DDBJ databases">
        <authorList>
            <person name="Heijne W.H."/>
            <person name="Fedorova N.D."/>
            <person name="Nierman W.C."/>
            <person name="Vollebregt A.W."/>
            <person name="Zhao Z."/>
            <person name="Wu L."/>
            <person name="Kumar M."/>
            <person name="Stam H."/>
            <person name="van den Berg M.A."/>
            <person name="Pel H.J."/>
        </authorList>
    </citation>
    <scope>NUCLEOTIDE SEQUENCE [LARGE SCALE GENOMIC DNA]</scope>
    <source>
        <strain evidence="7 8">CBS 393.64</strain>
    </source>
</reference>
<dbReference type="PANTHER" id="PTHR43142">
    <property type="entry name" value="CARBOXYLIC ESTER HYDROLASE"/>
    <property type="match status" value="1"/>
</dbReference>
<dbReference type="InterPro" id="IPR019826">
    <property type="entry name" value="Carboxylesterase_B_AS"/>
</dbReference>
<feature type="coiled-coil region" evidence="3">
    <location>
        <begin position="998"/>
        <end position="1061"/>
    </location>
</feature>
<evidence type="ECO:0000313" key="7">
    <source>
        <dbReference type="EMBL" id="KKA23140.1"/>
    </source>
</evidence>
<dbReference type="InterPro" id="IPR002575">
    <property type="entry name" value="Aminoglycoside_PTrfase"/>
</dbReference>
<evidence type="ECO:0000259" key="5">
    <source>
        <dbReference type="Pfam" id="PF00135"/>
    </source>
</evidence>
<evidence type="ECO:0000256" key="1">
    <source>
        <dbReference type="ARBA" id="ARBA00005964"/>
    </source>
</evidence>
<dbReference type="STRING" id="1408163.A0A0F4YYH9"/>
<dbReference type="Pfam" id="PF01636">
    <property type="entry name" value="APH"/>
    <property type="match status" value="1"/>
</dbReference>
<name>A0A0F4YYH9_RASE3</name>
<feature type="domain" description="Aminoglycoside phosphotransferase" evidence="6">
    <location>
        <begin position="814"/>
        <end position="871"/>
    </location>
</feature>
<protein>
    <recommendedName>
        <fullName evidence="9">Carboxylesterase type B domain-containing protein</fullName>
    </recommendedName>
</protein>
<feature type="signal peptide" evidence="4">
    <location>
        <begin position="1"/>
        <end position="21"/>
    </location>
</feature>
<proteinExistence type="inferred from homology"/>
<dbReference type="InterPro" id="IPR011009">
    <property type="entry name" value="Kinase-like_dom_sf"/>
</dbReference>
<dbReference type="PANTHER" id="PTHR43142:SF3">
    <property type="entry name" value="PUTATIVE (AFU_ORTHOLOGUE AFUA_3G09070)-RELATED"/>
    <property type="match status" value="1"/>
</dbReference>
<evidence type="ECO:0008006" key="9">
    <source>
        <dbReference type="Google" id="ProtNLM"/>
    </source>
</evidence>
<dbReference type="RefSeq" id="XP_013329752.1">
    <property type="nucleotide sequence ID" value="XM_013474298.1"/>
</dbReference>
<dbReference type="OrthoDB" id="10003767at2759"/>
<keyword evidence="2" id="KW-0378">Hydrolase</keyword>
<dbReference type="PROSITE" id="PS00122">
    <property type="entry name" value="CARBOXYLESTERASE_B_1"/>
    <property type="match status" value="1"/>
</dbReference>
<evidence type="ECO:0000256" key="3">
    <source>
        <dbReference type="SAM" id="Coils"/>
    </source>
</evidence>
<dbReference type="EMBL" id="LASV01000111">
    <property type="protein sequence ID" value="KKA23140.1"/>
    <property type="molecule type" value="Genomic_DNA"/>
</dbReference>
<evidence type="ECO:0000313" key="8">
    <source>
        <dbReference type="Proteomes" id="UP000053958"/>
    </source>
</evidence>
<comment type="similarity">
    <text evidence="1">Belongs to the type-B carboxylesterase/lipase family.</text>
</comment>
<dbReference type="AlphaFoldDB" id="A0A0F4YYH9"/>
<dbReference type="GO" id="GO:0016787">
    <property type="term" value="F:hydrolase activity"/>
    <property type="evidence" value="ECO:0007669"/>
    <property type="project" value="UniProtKB-KW"/>
</dbReference>
<dbReference type="SUPFAM" id="SSF53474">
    <property type="entry name" value="alpha/beta-Hydrolases"/>
    <property type="match status" value="1"/>
</dbReference>
<keyword evidence="8" id="KW-1185">Reference proteome</keyword>
<dbReference type="Gene3D" id="3.90.1200.10">
    <property type="match status" value="1"/>
</dbReference>
<organism evidence="7 8">
    <name type="scientific">Rasamsonia emersonii (strain ATCC 16479 / CBS 393.64 / IMI 116815)</name>
    <dbReference type="NCBI Taxonomy" id="1408163"/>
    <lineage>
        <taxon>Eukaryota</taxon>
        <taxon>Fungi</taxon>
        <taxon>Dikarya</taxon>
        <taxon>Ascomycota</taxon>
        <taxon>Pezizomycotina</taxon>
        <taxon>Eurotiomycetes</taxon>
        <taxon>Eurotiomycetidae</taxon>
        <taxon>Eurotiales</taxon>
        <taxon>Trichocomaceae</taxon>
        <taxon>Rasamsonia</taxon>
    </lineage>
</organism>
<dbReference type="GeneID" id="25315217"/>
<gene>
    <name evidence="7" type="ORF">T310_2866</name>
</gene>
<feature type="domain" description="Carboxylesterase type B" evidence="5">
    <location>
        <begin position="69"/>
        <end position="389"/>
    </location>
</feature>
<dbReference type="SUPFAM" id="SSF56112">
    <property type="entry name" value="Protein kinase-like (PK-like)"/>
    <property type="match status" value="1"/>
</dbReference>
<keyword evidence="4" id="KW-0732">Signal</keyword>
<feature type="chain" id="PRO_5007245352" description="Carboxylesterase type B domain-containing protein" evidence="4">
    <location>
        <begin position="22"/>
        <end position="1069"/>
    </location>
</feature>
<dbReference type="Proteomes" id="UP000053958">
    <property type="component" value="Unassembled WGS sequence"/>
</dbReference>
<keyword evidence="3" id="KW-0175">Coiled coil</keyword>
<evidence type="ECO:0000256" key="4">
    <source>
        <dbReference type="SAM" id="SignalP"/>
    </source>
</evidence>
<dbReference type="Pfam" id="PF00135">
    <property type="entry name" value="COesterase"/>
    <property type="match status" value="1"/>
</dbReference>